<evidence type="ECO:0000256" key="5">
    <source>
        <dbReference type="ARBA" id="ARBA00023098"/>
    </source>
</evidence>
<dbReference type="InterPro" id="IPR007000">
    <property type="entry name" value="PLipase_B-like"/>
</dbReference>
<evidence type="ECO:0000256" key="7">
    <source>
        <dbReference type="RuleBase" id="RU364138"/>
    </source>
</evidence>
<sequence>MLKVVGASWYQTRVSTCIVGAVSALGILAVILGEIDREEDDGVYSATVFWSENTGFHIDFWGQGNEMEDIPYGVGRACYRQDIDRTGWAMLEVETRDEYPDWVQAYSAGLLEGSLTWQLIHWHWQNTVQNMCQYQVEFCKQVRSFVEINSGKIKDLAEKRGNSDPFWHQVQLFYVQLDGLETGWRHGVKRSRHEIDISHLDFLWMNMVSDLADMEHTFNGPLEDTRFPFVFSTAASFSSAFVKFRLETGELFAAHNSGGLYQSMLRVLKRYQLGYHRTSDRDSFPVPGQIITFSSYPGVIHSQDDFYLVAGGLKFGKKQHQLAVLGTAFSYNNRTLSSFDQKEQVLVGPRVMAANRLAKGSRFWGCYLEQANSGTGSKQWLIVDYGQIMGLDAVNSLHVDKKVASKLLSNLQPKQQNAVKKARAPVGVKRGLLWVVEQTPEHVHYADQTRMLQQTGFWVSDGHPYYQDTSHTNVKTTAGKSGMQAFHDDQLDATTVISVMQLMRNNTFLSSSHPSLQNGSSSSFSSNLPPMGTIDSKILKASPFQKVELHVISGPPVTYIESNKNNCSADIMFLDIPFQWSKSQFANETHIGLPDLWQFNAVQPEWFWV</sequence>
<protein>
    <recommendedName>
        <fullName evidence="7">Phospholipase B-like</fullName>
        <ecNumber evidence="7">3.1.1.-</ecNumber>
    </recommendedName>
</protein>
<keyword evidence="3 7" id="KW-0378">Hydrolase</keyword>
<name>A0A067RTF0_ZOONE</name>
<evidence type="ECO:0000256" key="1">
    <source>
        <dbReference type="ARBA" id="ARBA00007835"/>
    </source>
</evidence>
<keyword evidence="2" id="KW-0732">Signal</keyword>
<dbReference type="Gene3D" id="3.60.60.30">
    <property type="match status" value="1"/>
</dbReference>
<evidence type="ECO:0000313" key="9">
    <source>
        <dbReference type="EMBL" id="KDR23099.1"/>
    </source>
</evidence>
<comment type="similarity">
    <text evidence="1 7">Belongs to the phospholipase B-like family.</text>
</comment>
<dbReference type="GO" id="GO:0009395">
    <property type="term" value="P:phospholipid catabolic process"/>
    <property type="evidence" value="ECO:0007669"/>
    <property type="project" value="TreeGrafter"/>
</dbReference>
<dbReference type="AlphaFoldDB" id="A0A067RTF0"/>
<dbReference type="OMA" id="RPVRNDM"/>
<dbReference type="EMBL" id="KK852473">
    <property type="protein sequence ID" value="KDR23099.1"/>
    <property type="molecule type" value="Genomic_DNA"/>
</dbReference>
<keyword evidence="6" id="KW-0325">Glycoprotein</keyword>
<keyword evidence="5 7" id="KW-0443">Lipid metabolism</keyword>
<evidence type="ECO:0000256" key="4">
    <source>
        <dbReference type="ARBA" id="ARBA00022963"/>
    </source>
</evidence>
<comment type="function">
    <text evidence="7">Putative phospholipase.</text>
</comment>
<dbReference type="InParanoid" id="A0A067RTF0"/>
<dbReference type="OrthoDB" id="419508at2759"/>
<gene>
    <name evidence="9" type="ORF">L798_15180</name>
</gene>
<proteinExistence type="inferred from homology"/>
<dbReference type="Proteomes" id="UP000027135">
    <property type="component" value="Unassembled WGS sequence"/>
</dbReference>
<accession>A0A067RTF0</accession>
<feature type="transmembrane region" description="Helical" evidence="8">
    <location>
        <begin position="12"/>
        <end position="32"/>
    </location>
</feature>
<keyword evidence="8" id="KW-0812">Transmembrane</keyword>
<dbReference type="PANTHER" id="PTHR12370:SF3">
    <property type="entry name" value="PHOSPHOLIPASE B-LIKE 2-RELATED"/>
    <property type="match status" value="1"/>
</dbReference>
<dbReference type="eggNOG" id="KOG3774">
    <property type="taxonomic scope" value="Eukaryota"/>
</dbReference>
<dbReference type="FunCoup" id="A0A067RTF0">
    <property type="interactions" value="42"/>
</dbReference>
<keyword evidence="8" id="KW-1133">Transmembrane helix</keyword>
<dbReference type="EC" id="3.1.1.-" evidence="7"/>
<dbReference type="PANTHER" id="PTHR12370">
    <property type="entry name" value="PHOSPHOLIPASE B-RELATED"/>
    <property type="match status" value="1"/>
</dbReference>
<evidence type="ECO:0000313" key="10">
    <source>
        <dbReference type="Proteomes" id="UP000027135"/>
    </source>
</evidence>
<dbReference type="Pfam" id="PF04916">
    <property type="entry name" value="Phospholip_B"/>
    <property type="match status" value="1"/>
</dbReference>
<keyword evidence="4 7" id="KW-0442">Lipid degradation</keyword>
<evidence type="ECO:0000256" key="3">
    <source>
        <dbReference type="ARBA" id="ARBA00022801"/>
    </source>
</evidence>
<reference evidence="9 10" key="1">
    <citation type="journal article" date="2014" name="Nat. Commun.">
        <title>Molecular traces of alternative social organization in a termite genome.</title>
        <authorList>
            <person name="Terrapon N."/>
            <person name="Li C."/>
            <person name="Robertson H.M."/>
            <person name="Ji L."/>
            <person name="Meng X."/>
            <person name="Booth W."/>
            <person name="Chen Z."/>
            <person name="Childers C.P."/>
            <person name="Glastad K.M."/>
            <person name="Gokhale K."/>
            <person name="Gowin J."/>
            <person name="Gronenberg W."/>
            <person name="Hermansen R.A."/>
            <person name="Hu H."/>
            <person name="Hunt B.G."/>
            <person name="Huylmans A.K."/>
            <person name="Khalil S.M."/>
            <person name="Mitchell R.D."/>
            <person name="Munoz-Torres M.C."/>
            <person name="Mustard J.A."/>
            <person name="Pan H."/>
            <person name="Reese J.T."/>
            <person name="Scharf M.E."/>
            <person name="Sun F."/>
            <person name="Vogel H."/>
            <person name="Xiao J."/>
            <person name="Yang W."/>
            <person name="Yang Z."/>
            <person name="Yang Z."/>
            <person name="Zhou J."/>
            <person name="Zhu J."/>
            <person name="Brent C.S."/>
            <person name="Elsik C.G."/>
            <person name="Goodisman M.A."/>
            <person name="Liberles D.A."/>
            <person name="Roe R.M."/>
            <person name="Vargo E.L."/>
            <person name="Vilcinskas A."/>
            <person name="Wang J."/>
            <person name="Bornberg-Bauer E."/>
            <person name="Korb J."/>
            <person name="Zhang G."/>
            <person name="Liebig J."/>
        </authorList>
    </citation>
    <scope>NUCLEOTIDE SEQUENCE [LARGE SCALE GENOMIC DNA]</scope>
    <source>
        <tissue evidence="9">Whole organism</tissue>
    </source>
</reference>
<evidence type="ECO:0000256" key="8">
    <source>
        <dbReference type="SAM" id="Phobius"/>
    </source>
</evidence>
<dbReference type="GO" id="GO:0005576">
    <property type="term" value="C:extracellular region"/>
    <property type="evidence" value="ECO:0007669"/>
    <property type="project" value="TreeGrafter"/>
</dbReference>
<evidence type="ECO:0000256" key="6">
    <source>
        <dbReference type="ARBA" id="ARBA00023180"/>
    </source>
</evidence>
<evidence type="ECO:0000256" key="2">
    <source>
        <dbReference type="ARBA" id="ARBA00022729"/>
    </source>
</evidence>
<dbReference type="GO" id="GO:0004620">
    <property type="term" value="F:phospholipase activity"/>
    <property type="evidence" value="ECO:0007669"/>
    <property type="project" value="InterPro"/>
</dbReference>
<keyword evidence="10" id="KW-1185">Reference proteome</keyword>
<keyword evidence="8" id="KW-0472">Membrane</keyword>
<organism evidence="9 10">
    <name type="scientific">Zootermopsis nevadensis</name>
    <name type="common">Dampwood termite</name>
    <dbReference type="NCBI Taxonomy" id="136037"/>
    <lineage>
        <taxon>Eukaryota</taxon>
        <taxon>Metazoa</taxon>
        <taxon>Ecdysozoa</taxon>
        <taxon>Arthropoda</taxon>
        <taxon>Hexapoda</taxon>
        <taxon>Insecta</taxon>
        <taxon>Pterygota</taxon>
        <taxon>Neoptera</taxon>
        <taxon>Polyneoptera</taxon>
        <taxon>Dictyoptera</taxon>
        <taxon>Blattodea</taxon>
        <taxon>Blattoidea</taxon>
        <taxon>Termitoidae</taxon>
        <taxon>Termopsidae</taxon>
        <taxon>Zootermopsis</taxon>
    </lineage>
</organism>